<reference evidence="1 2" key="1">
    <citation type="submission" date="2019-11" db="EMBL/GenBank/DDBJ databases">
        <title>Whole genome sequence of Oryza granulata.</title>
        <authorList>
            <person name="Li W."/>
        </authorList>
    </citation>
    <scope>NUCLEOTIDE SEQUENCE [LARGE SCALE GENOMIC DNA]</scope>
    <source>
        <strain evidence="2">cv. Menghai</strain>
        <tissue evidence="1">Leaf</tissue>
    </source>
</reference>
<name>A0A6G1EWN4_9ORYZ</name>
<comment type="caution">
    <text evidence="1">The sequence shown here is derived from an EMBL/GenBank/DDBJ whole genome shotgun (WGS) entry which is preliminary data.</text>
</comment>
<sequence>MGGVWFFAPAGGAAWALKLPAPCLEPEAPSLFSFAIAADLAPNKLPYGLGVTNPLQSHIEHRPRRGERWDGGAMCVAEEEEKMEGLRRWVDTKINTSGLVGRGLCVVG</sequence>
<proteinExistence type="predicted"/>
<dbReference type="Proteomes" id="UP000479710">
    <property type="component" value="Unassembled WGS sequence"/>
</dbReference>
<organism evidence="1 2">
    <name type="scientific">Oryza meyeriana var. granulata</name>
    <dbReference type="NCBI Taxonomy" id="110450"/>
    <lineage>
        <taxon>Eukaryota</taxon>
        <taxon>Viridiplantae</taxon>
        <taxon>Streptophyta</taxon>
        <taxon>Embryophyta</taxon>
        <taxon>Tracheophyta</taxon>
        <taxon>Spermatophyta</taxon>
        <taxon>Magnoliopsida</taxon>
        <taxon>Liliopsida</taxon>
        <taxon>Poales</taxon>
        <taxon>Poaceae</taxon>
        <taxon>BOP clade</taxon>
        <taxon>Oryzoideae</taxon>
        <taxon>Oryzeae</taxon>
        <taxon>Oryzinae</taxon>
        <taxon>Oryza</taxon>
        <taxon>Oryza meyeriana</taxon>
    </lineage>
</organism>
<dbReference type="AlphaFoldDB" id="A0A6G1EWN4"/>
<evidence type="ECO:0000313" key="2">
    <source>
        <dbReference type="Proteomes" id="UP000479710"/>
    </source>
</evidence>
<gene>
    <name evidence="1" type="ORF">E2562_015178</name>
</gene>
<keyword evidence="2" id="KW-1185">Reference proteome</keyword>
<protein>
    <submittedName>
        <fullName evidence="1">Uncharacterized protein</fullName>
    </submittedName>
</protein>
<evidence type="ECO:0000313" key="1">
    <source>
        <dbReference type="EMBL" id="KAF0929063.1"/>
    </source>
</evidence>
<dbReference type="EMBL" id="SPHZ02000002">
    <property type="protein sequence ID" value="KAF0929063.1"/>
    <property type="molecule type" value="Genomic_DNA"/>
</dbReference>
<accession>A0A6G1EWN4</accession>